<protein>
    <submittedName>
        <fullName evidence="6">tRNA/tmRNA/rRNA uracil-C5-methylase (TrmA/RlmC/RlmD family)</fullName>
    </submittedName>
</protein>
<accession>A0A7Y9JN04</accession>
<dbReference type="AlphaFoldDB" id="A0A7Y9JN04"/>
<evidence type="ECO:0000313" key="7">
    <source>
        <dbReference type="Proteomes" id="UP000552045"/>
    </source>
</evidence>
<dbReference type="PROSITE" id="PS51687">
    <property type="entry name" value="SAM_MT_RNA_M5U"/>
    <property type="match status" value="1"/>
</dbReference>
<dbReference type="GO" id="GO:0070475">
    <property type="term" value="P:rRNA base methylation"/>
    <property type="evidence" value="ECO:0007669"/>
    <property type="project" value="TreeGrafter"/>
</dbReference>
<evidence type="ECO:0000256" key="4">
    <source>
        <dbReference type="PROSITE-ProRule" id="PRU01024"/>
    </source>
</evidence>
<evidence type="ECO:0000256" key="5">
    <source>
        <dbReference type="SAM" id="MobiDB-lite"/>
    </source>
</evidence>
<proteinExistence type="inferred from homology"/>
<keyword evidence="7" id="KW-1185">Reference proteome</keyword>
<dbReference type="InterPro" id="IPR029063">
    <property type="entry name" value="SAM-dependent_MTases_sf"/>
</dbReference>
<evidence type="ECO:0000256" key="2">
    <source>
        <dbReference type="ARBA" id="ARBA00022679"/>
    </source>
</evidence>
<dbReference type="SUPFAM" id="SSF53335">
    <property type="entry name" value="S-adenosyl-L-methionine-dependent methyltransferases"/>
    <property type="match status" value="1"/>
</dbReference>
<organism evidence="6 7">
    <name type="scientific">Microbacterium pseudoresistens</name>
    <dbReference type="NCBI Taxonomy" id="640634"/>
    <lineage>
        <taxon>Bacteria</taxon>
        <taxon>Bacillati</taxon>
        <taxon>Actinomycetota</taxon>
        <taxon>Actinomycetes</taxon>
        <taxon>Micrococcales</taxon>
        <taxon>Microbacteriaceae</taxon>
        <taxon>Microbacterium</taxon>
    </lineage>
</organism>
<dbReference type="Gene3D" id="2.40.50.140">
    <property type="entry name" value="Nucleic acid-binding proteins"/>
    <property type="match status" value="1"/>
</dbReference>
<comment type="caution">
    <text evidence="6">The sequence shown here is derived from an EMBL/GenBank/DDBJ whole genome shotgun (WGS) entry which is preliminary data.</text>
</comment>
<dbReference type="RefSeq" id="WP_179433611.1">
    <property type="nucleotide sequence ID" value="NZ_BAABLC010000002.1"/>
</dbReference>
<keyword evidence="1 4" id="KW-0489">Methyltransferase</keyword>
<dbReference type="GO" id="GO:0070041">
    <property type="term" value="F:rRNA (uridine-C5-)-methyltransferase activity"/>
    <property type="evidence" value="ECO:0007669"/>
    <property type="project" value="TreeGrafter"/>
</dbReference>
<keyword evidence="3 4" id="KW-0949">S-adenosyl-L-methionine</keyword>
<evidence type="ECO:0000256" key="1">
    <source>
        <dbReference type="ARBA" id="ARBA00022603"/>
    </source>
</evidence>
<evidence type="ECO:0000313" key="6">
    <source>
        <dbReference type="EMBL" id="NYD54910.1"/>
    </source>
</evidence>
<reference evidence="6 7" key="1">
    <citation type="submission" date="2020-07" db="EMBL/GenBank/DDBJ databases">
        <title>Sequencing the genomes of 1000 actinobacteria strains.</title>
        <authorList>
            <person name="Klenk H.-P."/>
        </authorList>
    </citation>
    <scope>NUCLEOTIDE SEQUENCE [LARGE SCALE GENOMIC DNA]</scope>
    <source>
        <strain evidence="6 7">DSM 22185</strain>
    </source>
</reference>
<evidence type="ECO:0000256" key="3">
    <source>
        <dbReference type="ARBA" id="ARBA00022691"/>
    </source>
</evidence>
<dbReference type="Pfam" id="PF05958">
    <property type="entry name" value="tRNA_U5-meth_tr"/>
    <property type="match status" value="1"/>
</dbReference>
<dbReference type="PANTHER" id="PTHR11061">
    <property type="entry name" value="RNA M5U METHYLTRANSFERASE"/>
    <property type="match status" value="1"/>
</dbReference>
<feature type="compositionally biased region" description="Basic residues" evidence="5">
    <location>
        <begin position="222"/>
        <end position="231"/>
    </location>
</feature>
<comment type="similarity">
    <text evidence="4">Belongs to the class I-like SAM-binding methyltransferase superfamily. RNA M5U methyltransferase family.</text>
</comment>
<feature type="active site" description="Nucleophile" evidence="4">
    <location>
        <position position="390"/>
    </location>
</feature>
<gene>
    <name evidence="6" type="ORF">BKA02_001965</name>
</gene>
<dbReference type="CDD" id="cd02440">
    <property type="entry name" value="AdoMet_MTases"/>
    <property type="match status" value="1"/>
</dbReference>
<name>A0A7Y9JN04_9MICO</name>
<dbReference type="InterPro" id="IPR012340">
    <property type="entry name" value="NA-bd_OB-fold"/>
</dbReference>
<dbReference type="Proteomes" id="UP000552045">
    <property type="component" value="Unassembled WGS sequence"/>
</dbReference>
<feature type="region of interest" description="Disordered" evidence="5">
    <location>
        <begin position="210"/>
        <end position="243"/>
    </location>
</feature>
<feature type="binding site" evidence="4">
    <location>
        <position position="314"/>
    </location>
    <ligand>
        <name>S-adenosyl-L-methionine</name>
        <dbReference type="ChEBI" id="CHEBI:59789"/>
    </ligand>
</feature>
<feature type="binding site" evidence="4">
    <location>
        <position position="261"/>
    </location>
    <ligand>
        <name>S-adenosyl-L-methionine</name>
        <dbReference type="ChEBI" id="CHEBI:59789"/>
    </ligand>
</feature>
<dbReference type="Gene3D" id="3.40.50.150">
    <property type="entry name" value="Vaccinia Virus protein VP39"/>
    <property type="match status" value="1"/>
</dbReference>
<dbReference type="Gene3D" id="2.40.50.1070">
    <property type="match status" value="1"/>
</dbReference>
<dbReference type="InterPro" id="IPR010280">
    <property type="entry name" value="U5_MeTrfase_fam"/>
</dbReference>
<dbReference type="PROSITE" id="PS01231">
    <property type="entry name" value="TRMA_2"/>
    <property type="match status" value="1"/>
</dbReference>
<dbReference type="SUPFAM" id="SSF50249">
    <property type="entry name" value="Nucleic acid-binding proteins"/>
    <property type="match status" value="1"/>
</dbReference>
<feature type="binding site" evidence="4">
    <location>
        <position position="363"/>
    </location>
    <ligand>
        <name>S-adenosyl-L-methionine</name>
        <dbReference type="ChEBI" id="CHEBI:59789"/>
    </ligand>
</feature>
<sequence>MTATDRMIELDVTGIAHGGVFVARHEGRVVFVSDAIPGERVRAVLDEAATGAGAADRRFWRAETVEVLEASAHRRPHIWPEAALSRDPAERPGGADLGHIDIDHQRILKGQVLAEALDRFAGGGIDTPAVEAVPADDEGPDLHWRTRVTLHVDGEGRIGPFAARSHRVIPVEDHPLARPAVAEAARSLTGLRPGRVDLVEPADGRVRILERPEPVRPARGTARGKGRRSRTAPRPPRAAREVVHERAAGREFAVDADGFWQVHPRAAETLDAAVAELLAPHLDPDAAHLDLYGGVGLFSATLARLGARRITSVESDARATGHARENLRDEQVDAVTARVDRYLGALSAAEEARMFRGGAVVLDPPRAGAGRAVVEDLVALEPAAIAYVACDPVALSRDLGTFRARGWEPSALRAFDLFPYSHHMETVALLTR</sequence>
<dbReference type="InterPro" id="IPR030391">
    <property type="entry name" value="MeTrfase_TrmA_CS"/>
</dbReference>
<keyword evidence="2 4" id="KW-0808">Transferase</keyword>
<feature type="binding site" evidence="4">
    <location>
        <position position="292"/>
    </location>
    <ligand>
        <name>S-adenosyl-L-methionine</name>
        <dbReference type="ChEBI" id="CHEBI:59789"/>
    </ligand>
</feature>
<dbReference type="EMBL" id="JACCBH010000001">
    <property type="protein sequence ID" value="NYD54910.1"/>
    <property type="molecule type" value="Genomic_DNA"/>
</dbReference>
<dbReference type="PANTHER" id="PTHR11061:SF30">
    <property type="entry name" value="TRNA (URACIL(54)-C(5))-METHYLTRANSFERASE"/>
    <property type="match status" value="1"/>
</dbReference>